<sequence length="227" mass="23529">MCTPLIVAGLALTAGSMVANSVAQSQIDTARNDVLHAELSRQQGYDAQINDLNTQSQDRFVDWEGQQDARADDLASMFASSVDDPNMSAMLPTSASNIVNNETAKRKADAQEFVDQQSGALANMRSFGDLLGETSLLQGRDTAKVGQLGGFKIGSQGLVPYELDEANRAGDGAKFFGDLLRLGGTVATGAGIGGGSIASMFGQGSTGFVPGLTGPSLGLPANLYYGV</sequence>
<evidence type="ECO:0000313" key="3">
    <source>
        <dbReference type="Proteomes" id="UP000438106"/>
    </source>
</evidence>
<keyword evidence="3" id="KW-1185">Reference proteome</keyword>
<keyword evidence="1" id="KW-0732">Signal</keyword>
<gene>
    <name evidence="2" type="ORF">GO014_02430</name>
</gene>
<proteinExistence type="predicted"/>
<evidence type="ECO:0000313" key="2">
    <source>
        <dbReference type="EMBL" id="MVS97888.1"/>
    </source>
</evidence>
<dbReference type="Proteomes" id="UP000438106">
    <property type="component" value="Unassembled WGS sequence"/>
</dbReference>
<protein>
    <submittedName>
        <fullName evidence="2">Uncharacterized protein</fullName>
    </submittedName>
</protein>
<comment type="caution">
    <text evidence="2">The sequence shown here is derived from an EMBL/GenBank/DDBJ whole genome shotgun (WGS) entry which is preliminary data.</text>
</comment>
<organism evidence="2 3">
    <name type="scientific">Devosia marina</name>
    <dbReference type="NCBI Taxonomy" id="2683198"/>
    <lineage>
        <taxon>Bacteria</taxon>
        <taxon>Pseudomonadati</taxon>
        <taxon>Pseudomonadota</taxon>
        <taxon>Alphaproteobacteria</taxon>
        <taxon>Hyphomicrobiales</taxon>
        <taxon>Devosiaceae</taxon>
        <taxon>Devosia</taxon>
    </lineage>
</organism>
<accession>A0A7X3FNU3</accession>
<name>A0A7X3FNU3_9HYPH</name>
<dbReference type="RefSeq" id="WP_157288980.1">
    <property type="nucleotide sequence ID" value="NZ_WQRF01000001.1"/>
</dbReference>
<evidence type="ECO:0000256" key="1">
    <source>
        <dbReference type="SAM" id="SignalP"/>
    </source>
</evidence>
<reference evidence="2 3" key="1">
    <citation type="submission" date="2019-12" db="EMBL/GenBank/DDBJ databases">
        <title>Devosia maris sp. nov., isolated from the deep seawater.</title>
        <authorList>
            <person name="Liu Y."/>
        </authorList>
    </citation>
    <scope>NUCLEOTIDE SEQUENCE [LARGE SCALE GENOMIC DNA]</scope>
    <source>
        <strain evidence="2 3">L53-10-65</strain>
    </source>
</reference>
<feature type="chain" id="PRO_5030692286" evidence="1">
    <location>
        <begin position="20"/>
        <end position="227"/>
    </location>
</feature>
<feature type="signal peptide" evidence="1">
    <location>
        <begin position="1"/>
        <end position="19"/>
    </location>
</feature>
<dbReference type="EMBL" id="WQRF01000001">
    <property type="protein sequence ID" value="MVS97888.1"/>
    <property type="molecule type" value="Genomic_DNA"/>
</dbReference>
<dbReference type="AlphaFoldDB" id="A0A7X3FNU3"/>